<name>A0ABS8YEJ2_9BACL</name>
<dbReference type="InterPro" id="IPR016181">
    <property type="entry name" value="Acyl_CoA_acyltransferase"/>
</dbReference>
<keyword evidence="1" id="KW-0808">Transferase</keyword>
<evidence type="ECO:0000256" key="3">
    <source>
        <dbReference type="ARBA" id="ARBA00038502"/>
    </source>
</evidence>
<dbReference type="RefSeq" id="WP_233696349.1">
    <property type="nucleotide sequence ID" value="NZ_JAJNBZ010000004.1"/>
</dbReference>
<feature type="domain" description="N-acetyltransferase" evidence="4">
    <location>
        <begin position="10"/>
        <end position="174"/>
    </location>
</feature>
<dbReference type="Gene3D" id="3.40.630.30">
    <property type="match status" value="1"/>
</dbReference>
<evidence type="ECO:0000259" key="4">
    <source>
        <dbReference type="PROSITE" id="PS51186"/>
    </source>
</evidence>
<keyword evidence="2" id="KW-0012">Acyltransferase</keyword>
<protein>
    <submittedName>
        <fullName evidence="5">GNAT family N-acetyltransferase</fullName>
    </submittedName>
</protein>
<dbReference type="InterPro" id="IPR051531">
    <property type="entry name" value="N-acetyltransferase"/>
</dbReference>
<dbReference type="PROSITE" id="PS51186">
    <property type="entry name" value="GNAT"/>
    <property type="match status" value="1"/>
</dbReference>
<comment type="caution">
    <text evidence="5">The sequence shown here is derived from an EMBL/GenBank/DDBJ whole genome shotgun (WGS) entry which is preliminary data.</text>
</comment>
<proteinExistence type="inferred from homology"/>
<gene>
    <name evidence="5" type="ORF">LQV63_08440</name>
</gene>
<organism evidence="5 6">
    <name type="scientific">Paenibacillus profundus</name>
    <dbReference type="NCBI Taxonomy" id="1173085"/>
    <lineage>
        <taxon>Bacteria</taxon>
        <taxon>Bacillati</taxon>
        <taxon>Bacillota</taxon>
        <taxon>Bacilli</taxon>
        <taxon>Bacillales</taxon>
        <taxon>Paenibacillaceae</taxon>
        <taxon>Paenibacillus</taxon>
    </lineage>
</organism>
<accession>A0ABS8YEJ2</accession>
<dbReference type="Pfam" id="PF13302">
    <property type="entry name" value="Acetyltransf_3"/>
    <property type="match status" value="1"/>
</dbReference>
<sequence length="182" mass="20656">MQPVLETERLTLRPFELRDAHHVQQLAGHIDIAKTTLSIPHPYPDGAAEDWIESRQEAARLGSGYAFAIIHKDNDSLMGCMGINIASHHRRGELAYFVGKPYWGQGFATEAAQRVMAFGFGSLELHKMWAASMTSNPASAKVIEKLGMKQEGMFREHVLKWDRFEDLVYYGMLKSEYEALER</sequence>
<dbReference type="PANTHER" id="PTHR43792">
    <property type="entry name" value="GNAT FAMILY, PUTATIVE (AFU_ORTHOLOGUE AFUA_3G00765)-RELATED-RELATED"/>
    <property type="match status" value="1"/>
</dbReference>
<dbReference type="Proteomes" id="UP001199916">
    <property type="component" value="Unassembled WGS sequence"/>
</dbReference>
<dbReference type="PANTHER" id="PTHR43792:SF8">
    <property type="entry name" value="[RIBOSOMAL PROTEIN US5]-ALANINE N-ACETYLTRANSFERASE"/>
    <property type="match status" value="1"/>
</dbReference>
<evidence type="ECO:0000256" key="2">
    <source>
        <dbReference type="ARBA" id="ARBA00023315"/>
    </source>
</evidence>
<dbReference type="EMBL" id="JAJNBZ010000004">
    <property type="protein sequence ID" value="MCE5169339.1"/>
    <property type="molecule type" value="Genomic_DNA"/>
</dbReference>
<evidence type="ECO:0000313" key="5">
    <source>
        <dbReference type="EMBL" id="MCE5169339.1"/>
    </source>
</evidence>
<dbReference type="SUPFAM" id="SSF55729">
    <property type="entry name" value="Acyl-CoA N-acyltransferases (Nat)"/>
    <property type="match status" value="1"/>
</dbReference>
<evidence type="ECO:0000256" key="1">
    <source>
        <dbReference type="ARBA" id="ARBA00022679"/>
    </source>
</evidence>
<evidence type="ECO:0000313" key="6">
    <source>
        <dbReference type="Proteomes" id="UP001199916"/>
    </source>
</evidence>
<dbReference type="InterPro" id="IPR000182">
    <property type="entry name" value="GNAT_dom"/>
</dbReference>
<comment type="similarity">
    <text evidence="3">Belongs to the acetyltransferase family. RimJ subfamily.</text>
</comment>
<keyword evidence="6" id="KW-1185">Reference proteome</keyword>
<reference evidence="5 6" key="1">
    <citation type="submission" date="2021-11" db="EMBL/GenBank/DDBJ databases">
        <title>Draft genome sequence of Paenibacillus profundus YoMME, a new Gram-positive bacteria with exoelectrogenic properties.</title>
        <authorList>
            <person name="Hubenova Y."/>
            <person name="Hubenova E."/>
            <person name="Manasiev Y."/>
            <person name="Peykov S."/>
            <person name="Mitov M."/>
        </authorList>
    </citation>
    <scope>NUCLEOTIDE SEQUENCE [LARGE SCALE GENOMIC DNA]</scope>
    <source>
        <strain evidence="5 6">YoMME</strain>
    </source>
</reference>